<evidence type="ECO:0008006" key="4">
    <source>
        <dbReference type="Google" id="ProtNLM"/>
    </source>
</evidence>
<sequence length="245" mass="27484">MQRWAILSISGAGILLGLLVWREWAHAGNRKAWGAESQRLQASLSDTVSGLEEKREALTTTRRTLEELQINHDSLRDRVTNLEAQRNHLRAETNRQSERARLADLAVKEIKTELESARQQILELTALPRELQAKLDQAEARLKEMESSLDRQAGLQSLYPASLDVEGVATDGSVFALTGPLPEANALPLPVYVCQRDSIRLEGWINRLENGVAIGHVEQWHSSASTLVKGEKVFILPRHRYEADN</sequence>
<evidence type="ECO:0000313" key="3">
    <source>
        <dbReference type="Proteomes" id="UP000478417"/>
    </source>
</evidence>
<comment type="caution">
    <text evidence="2">The sequence shown here is derived from an EMBL/GenBank/DDBJ whole genome shotgun (WGS) entry which is preliminary data.</text>
</comment>
<accession>A0A6B2M574</accession>
<feature type="coiled-coil region" evidence="1">
    <location>
        <begin position="48"/>
        <end position="155"/>
    </location>
</feature>
<evidence type="ECO:0000256" key="1">
    <source>
        <dbReference type="SAM" id="Coils"/>
    </source>
</evidence>
<keyword evidence="3" id="KW-1185">Reference proteome</keyword>
<dbReference type="EMBL" id="JAAGNX010000003">
    <property type="protein sequence ID" value="NDV63329.1"/>
    <property type="molecule type" value="Genomic_DNA"/>
</dbReference>
<evidence type="ECO:0000313" key="2">
    <source>
        <dbReference type="EMBL" id="NDV63329.1"/>
    </source>
</evidence>
<dbReference type="Gene3D" id="1.10.287.1490">
    <property type="match status" value="1"/>
</dbReference>
<reference evidence="2 3" key="1">
    <citation type="submission" date="2020-02" db="EMBL/GenBank/DDBJ databases">
        <title>Albibacoteraceae fam. nov., the first described family within the subdivision 4 Verrucomicrobia.</title>
        <authorList>
            <person name="Xi F."/>
        </authorList>
    </citation>
    <scope>NUCLEOTIDE SEQUENCE [LARGE SCALE GENOMIC DNA]</scope>
    <source>
        <strain evidence="2 3">CK1056</strain>
    </source>
</reference>
<organism evidence="2 3">
    <name type="scientific">Oceanipulchritudo coccoides</name>
    <dbReference type="NCBI Taxonomy" id="2706888"/>
    <lineage>
        <taxon>Bacteria</taxon>
        <taxon>Pseudomonadati</taxon>
        <taxon>Verrucomicrobiota</taxon>
        <taxon>Opitutia</taxon>
        <taxon>Puniceicoccales</taxon>
        <taxon>Oceanipulchritudinaceae</taxon>
        <taxon>Oceanipulchritudo</taxon>
    </lineage>
</organism>
<dbReference type="RefSeq" id="WP_163966738.1">
    <property type="nucleotide sequence ID" value="NZ_JAAGNX010000003.1"/>
</dbReference>
<dbReference type="Proteomes" id="UP000478417">
    <property type="component" value="Unassembled WGS sequence"/>
</dbReference>
<protein>
    <recommendedName>
        <fullName evidence="4">Chromosome partition protein Smc</fullName>
    </recommendedName>
</protein>
<dbReference type="AlphaFoldDB" id="A0A6B2M574"/>
<name>A0A6B2M574_9BACT</name>
<gene>
    <name evidence="2" type="ORF">G0Q06_12760</name>
</gene>
<keyword evidence="1" id="KW-0175">Coiled coil</keyword>
<proteinExistence type="predicted"/>